<name>A0ABW0W8Q6_9BACL</name>
<reference evidence="3" key="1">
    <citation type="journal article" date="2019" name="Int. J. Syst. Evol. Microbiol.">
        <title>The Global Catalogue of Microorganisms (GCM) 10K type strain sequencing project: providing services to taxonomists for standard genome sequencing and annotation.</title>
        <authorList>
            <consortium name="The Broad Institute Genomics Platform"/>
            <consortium name="The Broad Institute Genome Sequencing Center for Infectious Disease"/>
            <person name="Wu L."/>
            <person name="Ma J."/>
        </authorList>
    </citation>
    <scope>NUCLEOTIDE SEQUENCE [LARGE SCALE GENOMIC DNA]</scope>
    <source>
        <strain evidence="3">CGMCC 1.3240</strain>
    </source>
</reference>
<keyword evidence="2" id="KW-0012">Acyltransferase</keyword>
<dbReference type="Pfam" id="PF00583">
    <property type="entry name" value="Acetyltransf_1"/>
    <property type="match status" value="1"/>
</dbReference>
<evidence type="ECO:0000313" key="2">
    <source>
        <dbReference type="EMBL" id="MFC5652720.1"/>
    </source>
</evidence>
<comment type="caution">
    <text evidence="2">The sequence shown here is derived from an EMBL/GenBank/DDBJ whole genome shotgun (WGS) entry which is preliminary data.</text>
</comment>
<dbReference type="EMBL" id="JBHSOW010000104">
    <property type="protein sequence ID" value="MFC5652720.1"/>
    <property type="molecule type" value="Genomic_DNA"/>
</dbReference>
<keyword evidence="3" id="KW-1185">Reference proteome</keyword>
<keyword evidence="2" id="KW-0808">Transferase</keyword>
<evidence type="ECO:0000313" key="3">
    <source>
        <dbReference type="Proteomes" id="UP001596047"/>
    </source>
</evidence>
<evidence type="ECO:0000259" key="1">
    <source>
        <dbReference type="PROSITE" id="PS51186"/>
    </source>
</evidence>
<dbReference type="Proteomes" id="UP001596047">
    <property type="component" value="Unassembled WGS sequence"/>
</dbReference>
<accession>A0ABW0W8Q6</accession>
<protein>
    <submittedName>
        <fullName evidence="2">GNAT family N-acetyltransferase</fullName>
        <ecNumber evidence="2">2.3.1.-</ecNumber>
    </submittedName>
</protein>
<gene>
    <name evidence="2" type="ORF">ACFPYJ_27095</name>
</gene>
<dbReference type="Gene3D" id="3.40.630.30">
    <property type="match status" value="1"/>
</dbReference>
<dbReference type="GO" id="GO:0016746">
    <property type="term" value="F:acyltransferase activity"/>
    <property type="evidence" value="ECO:0007669"/>
    <property type="project" value="UniProtKB-KW"/>
</dbReference>
<proteinExistence type="predicted"/>
<dbReference type="InterPro" id="IPR000182">
    <property type="entry name" value="GNAT_dom"/>
</dbReference>
<feature type="domain" description="N-acetyltransferase" evidence="1">
    <location>
        <begin position="9"/>
        <end position="169"/>
    </location>
</feature>
<dbReference type="InterPro" id="IPR016181">
    <property type="entry name" value="Acyl_CoA_acyltransferase"/>
</dbReference>
<sequence>MQTSEKPPILVRRAALEDSYKVLELWKGSANWLHSKGIRQWDPAYFTLERVYECFHDGSELYVGEMKEEIVGTLLVGWSDPFIWEELDNEDSGYIHRFAVSRDYLGLGIGTALLEWAENYIWNAGKNLVRLDCMADNERLNQYYQDHGFTFQGVKVWENGWKSSLYEKI</sequence>
<organism evidence="2 3">
    <name type="scientific">Paenibacillus solisilvae</name>
    <dbReference type="NCBI Taxonomy" id="2486751"/>
    <lineage>
        <taxon>Bacteria</taxon>
        <taxon>Bacillati</taxon>
        <taxon>Bacillota</taxon>
        <taxon>Bacilli</taxon>
        <taxon>Bacillales</taxon>
        <taxon>Paenibacillaceae</taxon>
        <taxon>Paenibacillus</taxon>
    </lineage>
</organism>
<dbReference type="RefSeq" id="WP_379191367.1">
    <property type="nucleotide sequence ID" value="NZ_JBHSOW010000104.1"/>
</dbReference>
<dbReference type="SUPFAM" id="SSF55729">
    <property type="entry name" value="Acyl-CoA N-acyltransferases (Nat)"/>
    <property type="match status" value="1"/>
</dbReference>
<dbReference type="CDD" id="cd04301">
    <property type="entry name" value="NAT_SF"/>
    <property type="match status" value="1"/>
</dbReference>
<dbReference type="EC" id="2.3.1.-" evidence="2"/>
<dbReference type="PROSITE" id="PS51186">
    <property type="entry name" value="GNAT"/>
    <property type="match status" value="1"/>
</dbReference>